<evidence type="ECO:0000313" key="2">
    <source>
        <dbReference type="EMBL" id="GAA5534084.1"/>
    </source>
</evidence>
<organism evidence="2 3">
    <name type="scientific">Deinococcus aluminii</name>
    <dbReference type="NCBI Taxonomy" id="1656885"/>
    <lineage>
        <taxon>Bacteria</taxon>
        <taxon>Thermotogati</taxon>
        <taxon>Deinococcota</taxon>
        <taxon>Deinococci</taxon>
        <taxon>Deinococcales</taxon>
        <taxon>Deinococcaceae</taxon>
        <taxon>Deinococcus</taxon>
    </lineage>
</organism>
<protein>
    <submittedName>
        <fullName evidence="2">Uncharacterized protein</fullName>
    </submittedName>
</protein>
<gene>
    <name evidence="2" type="ORF">Dalu01_02492</name>
</gene>
<proteinExistence type="predicted"/>
<dbReference type="RefSeq" id="WP_345455095.1">
    <property type="nucleotide sequence ID" value="NZ_BAABRV010000005.1"/>
</dbReference>
<keyword evidence="3" id="KW-1185">Reference proteome</keyword>
<name>A0ABP9XFH3_9DEIO</name>
<evidence type="ECO:0000313" key="3">
    <source>
        <dbReference type="Proteomes" id="UP001404956"/>
    </source>
</evidence>
<evidence type="ECO:0000256" key="1">
    <source>
        <dbReference type="SAM" id="MobiDB-lite"/>
    </source>
</evidence>
<dbReference type="EMBL" id="BAABRV010000005">
    <property type="protein sequence ID" value="GAA5534084.1"/>
    <property type="molecule type" value="Genomic_DNA"/>
</dbReference>
<comment type="caution">
    <text evidence="2">The sequence shown here is derived from an EMBL/GenBank/DDBJ whole genome shotgun (WGS) entry which is preliminary data.</text>
</comment>
<feature type="region of interest" description="Disordered" evidence="1">
    <location>
        <begin position="1"/>
        <end position="22"/>
    </location>
</feature>
<reference evidence="2 3" key="1">
    <citation type="submission" date="2024-02" db="EMBL/GenBank/DDBJ databases">
        <title>Deinococcus aluminii NBRC 112889.</title>
        <authorList>
            <person name="Ichikawa N."/>
            <person name="Katano-Makiyama Y."/>
            <person name="Hidaka K."/>
        </authorList>
    </citation>
    <scope>NUCLEOTIDE SEQUENCE [LARGE SCALE GENOMIC DNA]</scope>
    <source>
        <strain evidence="2 3">NBRC 112889</strain>
    </source>
</reference>
<accession>A0ABP9XFH3</accession>
<sequence>MRAQPALPAHVASMNRGQDAPSHTRLAAALSTLRHDPTSIPLSSQATPLLP</sequence>
<dbReference type="Proteomes" id="UP001404956">
    <property type="component" value="Unassembled WGS sequence"/>
</dbReference>